<sequence length="396" mass="44157">MPKSFCKAYRSWTRPAETQRKRCNPLSRLPGIEESQHLLPIMLPTKTGERREAICPRIRLVPEKATGSSRLKHVVASELSVRHLYEIAKVKQSDPYCQYLPLESICKSINAGKGTCSIPEQGDYSPLISAVHDASDTPATPGKKSRAGLIGCIAVPVGVVILLLLFAVLYVRRKTSEKDDDEDLLGLGLRPNTFSYAELRAATEDFNPSNKLGEGGYGPIYKGTLSDGRVVAVKQLSVASHQGKSQFVTEIATISAVQHRNLVKLYGCCIEGSHRILVYEYLENKSLDQALFGINDLHLGLPASIYCREQQEDLLTFMRSQSPGLDIETGYLVPEYAMRGRLTEKADVFGFGVVALEILSGRPNSENNLDPERIYLLEWHGLYMKTTRVWGWWIQD</sequence>
<dbReference type="PANTHER" id="PTHR48006:SF34">
    <property type="entry name" value="OS08G0203700 PROTEIN"/>
    <property type="match status" value="1"/>
</dbReference>
<feature type="domain" description="Protein kinase" evidence="3">
    <location>
        <begin position="206"/>
        <end position="396"/>
    </location>
</feature>
<dbReference type="InterPro" id="IPR051824">
    <property type="entry name" value="LRR_Rcpt-Like_S/T_Kinase"/>
</dbReference>
<dbReference type="GO" id="GO:0005886">
    <property type="term" value="C:plasma membrane"/>
    <property type="evidence" value="ECO:0007669"/>
    <property type="project" value="TreeGrafter"/>
</dbReference>
<dbReference type="Pfam" id="PF07714">
    <property type="entry name" value="PK_Tyr_Ser-Thr"/>
    <property type="match status" value="1"/>
</dbReference>
<dbReference type="SUPFAM" id="SSF56112">
    <property type="entry name" value="Protein kinase-like (PK-like)"/>
    <property type="match status" value="1"/>
</dbReference>
<dbReference type="Gene3D" id="3.30.200.20">
    <property type="entry name" value="Phosphorylase Kinase, domain 1"/>
    <property type="match status" value="1"/>
</dbReference>
<comment type="subcellular location">
    <subcellularLocation>
        <location evidence="1">Membrane</location>
        <topology evidence="1">Single-pass type I membrane protein</topology>
    </subcellularLocation>
</comment>
<feature type="transmembrane region" description="Helical" evidence="2">
    <location>
        <begin position="147"/>
        <end position="171"/>
    </location>
</feature>
<dbReference type="Gene3D" id="1.10.510.10">
    <property type="entry name" value="Transferase(Phosphotransferase) domain 1"/>
    <property type="match status" value="1"/>
</dbReference>
<reference evidence="4 5" key="1">
    <citation type="journal article" date="2022" name="G3 (Bethesda)">
        <title>Whole-genome sequence and methylome profiling of the almond [Prunus dulcis (Mill.) D.A. Webb] cultivar 'Nonpareil'.</title>
        <authorList>
            <person name="D'Amico-Willman K.M."/>
            <person name="Ouma W.Z."/>
            <person name="Meulia T."/>
            <person name="Sideli G.M."/>
            <person name="Gradziel T.M."/>
            <person name="Fresnedo-Ramirez J."/>
        </authorList>
    </citation>
    <scope>NUCLEOTIDE SEQUENCE [LARGE SCALE GENOMIC DNA]</scope>
    <source>
        <strain evidence="4">Clone GOH B32 T37-40</strain>
    </source>
</reference>
<organism evidence="4 5">
    <name type="scientific">Prunus dulcis</name>
    <name type="common">Almond</name>
    <name type="synonym">Amygdalus dulcis</name>
    <dbReference type="NCBI Taxonomy" id="3755"/>
    <lineage>
        <taxon>Eukaryota</taxon>
        <taxon>Viridiplantae</taxon>
        <taxon>Streptophyta</taxon>
        <taxon>Embryophyta</taxon>
        <taxon>Tracheophyta</taxon>
        <taxon>Spermatophyta</taxon>
        <taxon>Magnoliopsida</taxon>
        <taxon>eudicotyledons</taxon>
        <taxon>Gunneridae</taxon>
        <taxon>Pentapetalae</taxon>
        <taxon>rosids</taxon>
        <taxon>fabids</taxon>
        <taxon>Rosales</taxon>
        <taxon>Rosaceae</taxon>
        <taxon>Amygdaloideae</taxon>
        <taxon>Amygdaleae</taxon>
        <taxon>Prunus</taxon>
    </lineage>
</organism>
<dbReference type="GO" id="GO:0005840">
    <property type="term" value="C:ribosome"/>
    <property type="evidence" value="ECO:0007669"/>
    <property type="project" value="InterPro"/>
</dbReference>
<evidence type="ECO:0000256" key="2">
    <source>
        <dbReference type="SAM" id="Phobius"/>
    </source>
</evidence>
<dbReference type="EMBL" id="JAJFAZ020000005">
    <property type="protein sequence ID" value="KAI5328688.1"/>
    <property type="molecule type" value="Genomic_DNA"/>
</dbReference>
<keyword evidence="2" id="KW-0812">Transmembrane</keyword>
<evidence type="ECO:0000259" key="3">
    <source>
        <dbReference type="PROSITE" id="PS50011"/>
    </source>
</evidence>
<dbReference type="GO" id="GO:0004672">
    <property type="term" value="F:protein kinase activity"/>
    <property type="evidence" value="ECO:0007669"/>
    <property type="project" value="InterPro"/>
</dbReference>
<keyword evidence="5" id="KW-1185">Reference proteome</keyword>
<dbReference type="GO" id="GO:0005524">
    <property type="term" value="F:ATP binding"/>
    <property type="evidence" value="ECO:0007669"/>
    <property type="project" value="InterPro"/>
</dbReference>
<protein>
    <recommendedName>
        <fullName evidence="3">Protein kinase domain-containing protein</fullName>
    </recommendedName>
</protein>
<dbReference type="AlphaFoldDB" id="A0AAD4Z1R1"/>
<evidence type="ECO:0000313" key="4">
    <source>
        <dbReference type="EMBL" id="KAI5328688.1"/>
    </source>
</evidence>
<dbReference type="Gene3D" id="1.10.10.250">
    <property type="entry name" value="Ribosomal protein L11, C-terminal domain"/>
    <property type="match status" value="1"/>
</dbReference>
<dbReference type="InterPro" id="IPR036769">
    <property type="entry name" value="Ribosomal_uL11_C_sf"/>
</dbReference>
<evidence type="ECO:0000313" key="5">
    <source>
        <dbReference type="Proteomes" id="UP001054821"/>
    </source>
</evidence>
<proteinExistence type="predicted"/>
<dbReference type="InterPro" id="IPR001245">
    <property type="entry name" value="Ser-Thr/Tyr_kinase_cat_dom"/>
</dbReference>
<dbReference type="Proteomes" id="UP001054821">
    <property type="component" value="Chromosome 5"/>
</dbReference>
<comment type="caution">
    <text evidence="4">The sequence shown here is derived from an EMBL/GenBank/DDBJ whole genome shotgun (WGS) entry which is preliminary data.</text>
</comment>
<dbReference type="Pfam" id="PF00298">
    <property type="entry name" value="Ribosomal_L11"/>
    <property type="match status" value="1"/>
</dbReference>
<dbReference type="GO" id="GO:0003735">
    <property type="term" value="F:structural constituent of ribosome"/>
    <property type="evidence" value="ECO:0007669"/>
    <property type="project" value="InterPro"/>
</dbReference>
<dbReference type="PANTHER" id="PTHR48006">
    <property type="entry name" value="LEUCINE-RICH REPEAT-CONTAINING PROTEIN DDB_G0281931-RELATED"/>
    <property type="match status" value="1"/>
</dbReference>
<dbReference type="GO" id="GO:0006412">
    <property type="term" value="P:translation"/>
    <property type="evidence" value="ECO:0007669"/>
    <property type="project" value="InterPro"/>
</dbReference>
<accession>A0AAD4Z1R1</accession>
<keyword evidence="2" id="KW-1133">Transmembrane helix</keyword>
<evidence type="ECO:0000256" key="1">
    <source>
        <dbReference type="ARBA" id="ARBA00004479"/>
    </source>
</evidence>
<keyword evidence="2" id="KW-0472">Membrane</keyword>
<dbReference type="PROSITE" id="PS50011">
    <property type="entry name" value="PROTEIN_KINASE_DOM"/>
    <property type="match status" value="1"/>
</dbReference>
<dbReference type="InterPro" id="IPR000719">
    <property type="entry name" value="Prot_kinase_dom"/>
</dbReference>
<dbReference type="InterPro" id="IPR020783">
    <property type="entry name" value="Ribosomal_uL11_C"/>
</dbReference>
<dbReference type="InterPro" id="IPR011009">
    <property type="entry name" value="Kinase-like_dom_sf"/>
</dbReference>
<dbReference type="FunFam" id="3.30.200.20:FF:000140">
    <property type="entry name" value="Leucine-rich repeat receptor-like protein kinase"/>
    <property type="match status" value="1"/>
</dbReference>
<name>A0AAD4Z1R1_PRUDU</name>
<gene>
    <name evidence="4" type="ORF">L3X38_028085</name>
</gene>